<dbReference type="EMBL" id="QWKZ01000115">
    <property type="protein sequence ID" value="RIH82298.1"/>
    <property type="molecule type" value="Genomic_DNA"/>
</dbReference>
<name>A0A399EEG3_9DEIN</name>
<gene>
    <name evidence="2" type="ORF">Mlute_02533</name>
</gene>
<keyword evidence="1" id="KW-1133">Transmembrane helix</keyword>
<dbReference type="RefSeq" id="WP_147371097.1">
    <property type="nucleotide sequence ID" value="NZ_QWKZ01000115.1"/>
</dbReference>
<protein>
    <submittedName>
        <fullName evidence="2">Uncharacterized protein</fullName>
    </submittedName>
</protein>
<evidence type="ECO:0000313" key="2">
    <source>
        <dbReference type="EMBL" id="RIH82298.1"/>
    </source>
</evidence>
<organism evidence="2 3">
    <name type="scientific">Meiothermus luteus</name>
    <dbReference type="NCBI Taxonomy" id="2026184"/>
    <lineage>
        <taxon>Bacteria</taxon>
        <taxon>Thermotogati</taxon>
        <taxon>Deinococcota</taxon>
        <taxon>Deinococci</taxon>
        <taxon>Thermales</taxon>
        <taxon>Thermaceae</taxon>
        <taxon>Meiothermus</taxon>
    </lineage>
</organism>
<evidence type="ECO:0000256" key="1">
    <source>
        <dbReference type="SAM" id="Phobius"/>
    </source>
</evidence>
<keyword evidence="1" id="KW-0472">Membrane</keyword>
<accession>A0A399EEG3</accession>
<evidence type="ECO:0000313" key="3">
    <source>
        <dbReference type="Proteomes" id="UP000265800"/>
    </source>
</evidence>
<dbReference type="AlphaFoldDB" id="A0A399EEG3"/>
<sequence length="133" mass="14848">MSLFIAISLVPTPLPLQLALAFLVYLLGFCLDAITTRWAVVRYGPEVESNSIARYFFRRFGFWWGLFLAAVLSISMGMGGGLVFLLLGQDPDYFIVGFGFMSSEHLGAGLSNLYFIRWLKVLDPSEGNRTPLI</sequence>
<comment type="caution">
    <text evidence="2">The sequence shown here is derived from an EMBL/GenBank/DDBJ whole genome shotgun (WGS) entry which is preliminary data.</text>
</comment>
<proteinExistence type="predicted"/>
<reference evidence="2 3" key="1">
    <citation type="submission" date="2018-08" db="EMBL/GenBank/DDBJ databases">
        <title>Meiothermus luteus KCTC 52599 genome sequencing project.</title>
        <authorList>
            <person name="Da Costa M.S."/>
            <person name="Albuquerque L."/>
            <person name="Raposo P."/>
            <person name="Froufe H.J.C."/>
            <person name="Barroso C.S."/>
            <person name="Egas C."/>
        </authorList>
    </citation>
    <scope>NUCLEOTIDE SEQUENCE [LARGE SCALE GENOMIC DNA]</scope>
    <source>
        <strain evidence="2 3">KCTC 52599</strain>
    </source>
</reference>
<dbReference type="Proteomes" id="UP000265800">
    <property type="component" value="Unassembled WGS sequence"/>
</dbReference>
<feature type="transmembrane region" description="Helical" evidence="1">
    <location>
        <begin position="61"/>
        <end position="87"/>
    </location>
</feature>
<keyword evidence="3" id="KW-1185">Reference proteome</keyword>
<keyword evidence="1" id="KW-0812">Transmembrane</keyword>
<feature type="transmembrane region" description="Helical" evidence="1">
    <location>
        <begin position="93"/>
        <end position="115"/>
    </location>
</feature>